<evidence type="ECO:0000313" key="2">
    <source>
        <dbReference type="Proteomes" id="UP001171945"/>
    </source>
</evidence>
<comment type="caution">
    <text evidence="1">The sequence shown here is derived from an EMBL/GenBank/DDBJ whole genome shotgun (WGS) entry which is preliminary data.</text>
</comment>
<dbReference type="Proteomes" id="UP001171945">
    <property type="component" value="Unassembled WGS sequence"/>
</dbReference>
<protein>
    <submittedName>
        <fullName evidence="1">Uncharacterized protein</fullName>
    </submittedName>
</protein>
<keyword evidence="2" id="KW-1185">Reference proteome</keyword>
<dbReference type="EMBL" id="JAUCGM010000004">
    <property type="protein sequence ID" value="MDM8561776.1"/>
    <property type="molecule type" value="Genomic_DNA"/>
</dbReference>
<accession>A0ABT7VQ38</accession>
<reference evidence="1" key="1">
    <citation type="submission" date="2023-06" db="EMBL/GenBank/DDBJ databases">
        <title>Uncultivated large filamentous bacteria from sulfidic sediments reveal new species and different genomic features in energy metabolism and defense.</title>
        <authorList>
            <person name="Fonseca A."/>
        </authorList>
    </citation>
    <scope>NUCLEOTIDE SEQUENCE</scope>
    <source>
        <strain evidence="1">HSG4</strain>
    </source>
</reference>
<sequence>MVATAGQYAAGEVQSNGMVLQTGFHQRRGVRDGNQCPNTTCYVTTDGNDYLVPNLWLLGIY</sequence>
<gene>
    <name evidence="1" type="ORF">QUF54_00300</name>
</gene>
<evidence type="ECO:0000313" key="1">
    <source>
        <dbReference type="EMBL" id="MDM8561776.1"/>
    </source>
</evidence>
<organism evidence="1 2">
    <name type="scientific">Candidatus Marithioploca araucensis</name>
    <dbReference type="NCBI Taxonomy" id="70273"/>
    <lineage>
        <taxon>Bacteria</taxon>
        <taxon>Pseudomonadati</taxon>
        <taxon>Pseudomonadota</taxon>
        <taxon>Gammaproteobacteria</taxon>
        <taxon>Thiotrichales</taxon>
        <taxon>Thiotrichaceae</taxon>
        <taxon>Candidatus Marithioploca</taxon>
    </lineage>
</organism>
<name>A0ABT7VQ38_9GAMM</name>
<proteinExistence type="predicted"/>